<feature type="transmembrane region" description="Helical" evidence="2">
    <location>
        <begin position="63"/>
        <end position="81"/>
    </location>
</feature>
<name>A0A7S8HG32_9BACI</name>
<protein>
    <submittedName>
        <fullName evidence="4">M23 family metallopeptidase</fullName>
    </submittedName>
</protein>
<reference evidence="4 5" key="1">
    <citation type="submission" date="2019-07" db="EMBL/GenBank/DDBJ databases">
        <title>Genome sequence of 2 isolates from Red Sea Mangroves.</title>
        <authorList>
            <person name="Sefrji F."/>
            <person name="Michoud G."/>
            <person name="Merlino G."/>
            <person name="Daffonchio D."/>
        </authorList>
    </citation>
    <scope>NUCLEOTIDE SEQUENCE [LARGE SCALE GENOMIC DNA]</scope>
    <source>
        <strain evidence="4 5">R1DC41</strain>
    </source>
</reference>
<keyword evidence="2" id="KW-0812">Transmembrane</keyword>
<feature type="domain" description="M23ase beta-sheet core" evidence="3">
    <location>
        <begin position="155"/>
        <end position="248"/>
    </location>
</feature>
<gene>
    <name evidence="4" type="ORF">G8O30_08740</name>
</gene>
<dbReference type="InterPro" id="IPR011055">
    <property type="entry name" value="Dup_hybrid_motif"/>
</dbReference>
<dbReference type="InterPro" id="IPR016047">
    <property type="entry name" value="M23ase_b-sheet_dom"/>
</dbReference>
<dbReference type="RefSeq" id="WP_239671714.1">
    <property type="nucleotide sequence ID" value="NZ_CP049742.1"/>
</dbReference>
<dbReference type="PANTHER" id="PTHR21666:SF274">
    <property type="entry name" value="STAGE IV SPORULATION PROTEIN FA"/>
    <property type="match status" value="1"/>
</dbReference>
<keyword evidence="5" id="KW-1185">Reference proteome</keyword>
<dbReference type="Gene3D" id="2.70.70.10">
    <property type="entry name" value="Glucose Permease (Domain IIA)"/>
    <property type="match status" value="1"/>
</dbReference>
<dbReference type="AlphaFoldDB" id="A0A7S8HG32"/>
<dbReference type="KEGG" id="mcui:G8O30_08740"/>
<keyword evidence="2" id="KW-1133">Transmembrane helix</keyword>
<dbReference type="PANTHER" id="PTHR21666">
    <property type="entry name" value="PEPTIDASE-RELATED"/>
    <property type="match status" value="1"/>
</dbReference>
<dbReference type="Proteomes" id="UP000593626">
    <property type="component" value="Chromosome"/>
</dbReference>
<evidence type="ECO:0000313" key="5">
    <source>
        <dbReference type="Proteomes" id="UP000593626"/>
    </source>
</evidence>
<organism evidence="4 5">
    <name type="scientific">Mangrovibacillus cuniculi</name>
    <dbReference type="NCBI Taxonomy" id="2593652"/>
    <lineage>
        <taxon>Bacteria</taxon>
        <taxon>Bacillati</taxon>
        <taxon>Bacillota</taxon>
        <taxon>Bacilli</taxon>
        <taxon>Bacillales</taxon>
        <taxon>Bacillaceae</taxon>
        <taxon>Mangrovibacillus</taxon>
    </lineage>
</organism>
<dbReference type="GO" id="GO:0004222">
    <property type="term" value="F:metalloendopeptidase activity"/>
    <property type="evidence" value="ECO:0007669"/>
    <property type="project" value="TreeGrafter"/>
</dbReference>
<proteinExistence type="predicted"/>
<accession>A0A7S8HG32</accession>
<evidence type="ECO:0000256" key="1">
    <source>
        <dbReference type="SAM" id="MobiDB-lite"/>
    </source>
</evidence>
<dbReference type="Pfam" id="PF01551">
    <property type="entry name" value="Peptidase_M23"/>
    <property type="match status" value="1"/>
</dbReference>
<keyword evidence="2" id="KW-0472">Membrane</keyword>
<evidence type="ECO:0000259" key="3">
    <source>
        <dbReference type="Pfam" id="PF01551"/>
    </source>
</evidence>
<dbReference type="InterPro" id="IPR050570">
    <property type="entry name" value="Cell_wall_metabolism_enzyme"/>
</dbReference>
<evidence type="ECO:0000313" key="4">
    <source>
        <dbReference type="EMBL" id="QPC47045.1"/>
    </source>
</evidence>
<feature type="region of interest" description="Disordered" evidence="1">
    <location>
        <begin position="1"/>
        <end position="30"/>
    </location>
</feature>
<dbReference type="CDD" id="cd12797">
    <property type="entry name" value="M23_peptidase"/>
    <property type="match status" value="1"/>
</dbReference>
<evidence type="ECO:0000256" key="2">
    <source>
        <dbReference type="SAM" id="Phobius"/>
    </source>
</evidence>
<sequence>MSNRADQIRKQLQKRRQNHSTNSTSKSKDSLPLYQLSNEREYAVYEADPSERSEHPLFNKGTFLLKVLASCVLILVVAIVYKSSTPQALPIQQFVKQTMTSEFQFAAVSAWYEERFGEPLAILPKLPSNSPGVAVTTDYSIPASGRVVKEFSEQTKGVLIETTVGANVEAMKGGQVIFVGQKEGTGNTVIIQHDDKTSSWYGGLSDVTVSPYERIESGRSVGFVSDKEQGDGGTFYFAIEQSGSFIDPIQVIPFE</sequence>
<dbReference type="EMBL" id="CP049742">
    <property type="protein sequence ID" value="QPC47045.1"/>
    <property type="molecule type" value="Genomic_DNA"/>
</dbReference>
<dbReference type="SUPFAM" id="SSF51261">
    <property type="entry name" value="Duplicated hybrid motif"/>
    <property type="match status" value="1"/>
</dbReference>